<dbReference type="NCBIfam" id="TIGR01855">
    <property type="entry name" value="IMP_synth_hisH"/>
    <property type="match status" value="1"/>
</dbReference>
<evidence type="ECO:0000256" key="9">
    <source>
        <dbReference type="ARBA" id="ARBA00049534"/>
    </source>
</evidence>
<dbReference type="InterPro" id="IPR010139">
    <property type="entry name" value="Imidazole-glycPsynth_HisH"/>
</dbReference>
<evidence type="ECO:0000256" key="4">
    <source>
        <dbReference type="ARBA" id="ARBA00022801"/>
    </source>
</evidence>
<evidence type="ECO:0000256" key="1">
    <source>
        <dbReference type="ARBA" id="ARBA00005091"/>
    </source>
</evidence>
<proteinExistence type="inferred from homology"/>
<comment type="caution">
    <text evidence="12">The sequence shown here is derived from an EMBL/GenBank/DDBJ whole genome shotgun (WGS) entry which is preliminary data.</text>
</comment>
<keyword evidence="6 10" id="KW-0368">Histidine biosynthesis</keyword>
<evidence type="ECO:0000256" key="7">
    <source>
        <dbReference type="ARBA" id="ARBA00023239"/>
    </source>
</evidence>
<feature type="active site" evidence="10">
    <location>
        <position position="222"/>
    </location>
</feature>
<dbReference type="EC" id="4.3.2.10" evidence="10"/>
<dbReference type="Proteomes" id="UP001489333">
    <property type="component" value="Unassembled WGS sequence"/>
</dbReference>
<keyword evidence="10" id="KW-0963">Cytoplasm</keyword>
<comment type="pathway">
    <text evidence="1 10">Amino-acid biosynthesis; L-histidine biosynthesis; L-histidine from 5-phospho-alpha-D-ribose 1-diphosphate: step 5/9.</text>
</comment>
<dbReference type="InterPro" id="IPR029062">
    <property type="entry name" value="Class_I_gatase-like"/>
</dbReference>
<name>A0ABU9USB4_9GAMM</name>
<dbReference type="CDD" id="cd01748">
    <property type="entry name" value="GATase1_IGP_Synthase"/>
    <property type="match status" value="1"/>
</dbReference>
<evidence type="ECO:0000256" key="3">
    <source>
        <dbReference type="ARBA" id="ARBA00022605"/>
    </source>
</evidence>
<comment type="function">
    <text evidence="10">IGPS catalyzes the conversion of PRFAR and glutamine to IGP, AICAR and glutamate. The HisH subunit catalyzes the hydrolysis of glutamine to glutamate and ammonia as part of the synthesis of IGP and AICAR. The resulting ammonia molecule is channeled to the active site of HisF.</text>
</comment>
<dbReference type="PANTHER" id="PTHR42701:SF1">
    <property type="entry name" value="IMIDAZOLE GLYCEROL PHOSPHATE SYNTHASE SUBUNIT HISH"/>
    <property type="match status" value="1"/>
</dbReference>
<sequence>MQQDTLLTAGQQLTASPQITANESSDAETVIIDTGCANLSSVRFAFERLGAKVLVTDDKAKIKAAKRVVLPGVGTAGVAMASLHEKGLVELIQGLTQPVLGVCLGMQMLAAISKERGGKGQDCECLGIIPTDICELDTQLLKAESLPLPHMGWNQLKLTTNSQGANSPNVHPLFAGIEDGSYVYFVHSYRAPLSEFTLAECTYGEGFSAAIGKGNFMGVQFHPEKSAAVGAQILRNFLQMDELQINKTLMNEALMNKALQGSSANGHAGANKADQ</sequence>
<dbReference type="HAMAP" id="MF_00278">
    <property type="entry name" value="HisH"/>
    <property type="match status" value="1"/>
</dbReference>
<evidence type="ECO:0000313" key="12">
    <source>
        <dbReference type="EMBL" id="MEM6248386.1"/>
    </source>
</evidence>
<evidence type="ECO:0000256" key="10">
    <source>
        <dbReference type="HAMAP-Rule" id="MF_00278"/>
    </source>
</evidence>
<feature type="active site" description="Nucleophile" evidence="10">
    <location>
        <position position="103"/>
    </location>
</feature>
<feature type="domain" description="Glutamine amidotransferase" evidence="11">
    <location>
        <begin position="31"/>
        <end position="238"/>
    </location>
</feature>
<keyword evidence="5 10" id="KW-0315">Glutamine amidotransferase</keyword>
<keyword evidence="3 10" id="KW-0028">Amino-acid biosynthesis</keyword>
<dbReference type="InterPro" id="IPR017926">
    <property type="entry name" value="GATASE"/>
</dbReference>
<evidence type="ECO:0000259" key="11">
    <source>
        <dbReference type="Pfam" id="PF00117"/>
    </source>
</evidence>
<comment type="subcellular location">
    <subcellularLocation>
        <location evidence="10">Cytoplasm</location>
    </subcellularLocation>
</comment>
<keyword evidence="7 10" id="KW-0456">Lyase</keyword>
<dbReference type="Pfam" id="PF00117">
    <property type="entry name" value="GATase"/>
    <property type="match status" value="1"/>
</dbReference>
<dbReference type="GO" id="GO:0016829">
    <property type="term" value="F:lyase activity"/>
    <property type="evidence" value="ECO:0007669"/>
    <property type="project" value="UniProtKB-KW"/>
</dbReference>
<gene>
    <name evidence="10 12" type="primary">hisH</name>
    <name evidence="12" type="ORF">AAGS29_07140</name>
</gene>
<evidence type="ECO:0000256" key="6">
    <source>
        <dbReference type="ARBA" id="ARBA00023102"/>
    </source>
</evidence>
<evidence type="ECO:0000256" key="2">
    <source>
        <dbReference type="ARBA" id="ARBA00011152"/>
    </source>
</evidence>
<dbReference type="PANTHER" id="PTHR42701">
    <property type="entry name" value="IMIDAZOLE GLYCEROL PHOSPHATE SYNTHASE SUBUNIT HISH"/>
    <property type="match status" value="1"/>
</dbReference>
<reference evidence="12 13" key="1">
    <citation type="submission" date="2024-04" db="EMBL/GenBank/DDBJ databases">
        <title>Novel Shewanella species isolated from Baltic Sea sediments.</title>
        <authorList>
            <person name="Martin-Rodriguez A.J."/>
            <person name="Fernandez-Juarez V."/>
            <person name="Valeriano V.D."/>
            <person name="Mihindukulasooriya I."/>
            <person name="Ceresnova L."/>
            <person name="Joffre E."/>
            <person name="Jensie-Markopoulos S."/>
            <person name="Moore E.R.B."/>
            <person name="Sjoling A."/>
        </authorList>
    </citation>
    <scope>NUCLEOTIDE SEQUENCE [LARGE SCALE GENOMIC DNA]</scope>
    <source>
        <strain evidence="12 13">VAX-SP0-0CM-1</strain>
    </source>
</reference>
<evidence type="ECO:0000256" key="8">
    <source>
        <dbReference type="ARBA" id="ARBA00047838"/>
    </source>
</evidence>
<organism evidence="12 13">
    <name type="scientific">Shewanella vaxholmensis</name>
    <dbReference type="NCBI Taxonomy" id="3063535"/>
    <lineage>
        <taxon>Bacteria</taxon>
        <taxon>Pseudomonadati</taxon>
        <taxon>Pseudomonadota</taxon>
        <taxon>Gammaproteobacteria</taxon>
        <taxon>Alteromonadales</taxon>
        <taxon>Shewanellaceae</taxon>
        <taxon>Shewanella</taxon>
    </lineage>
</organism>
<evidence type="ECO:0000313" key="13">
    <source>
        <dbReference type="Proteomes" id="UP001489333"/>
    </source>
</evidence>
<dbReference type="Gene3D" id="3.40.50.880">
    <property type="match status" value="1"/>
</dbReference>
<comment type="subunit">
    <text evidence="2 10">Heterodimer of HisH and HisF.</text>
</comment>
<evidence type="ECO:0000256" key="5">
    <source>
        <dbReference type="ARBA" id="ARBA00022962"/>
    </source>
</evidence>
<keyword evidence="4 10" id="KW-0378">Hydrolase</keyword>
<dbReference type="EMBL" id="JBCHKU010000007">
    <property type="protein sequence ID" value="MEM6248386.1"/>
    <property type="molecule type" value="Genomic_DNA"/>
</dbReference>
<feature type="active site" evidence="10">
    <location>
        <position position="224"/>
    </location>
</feature>
<keyword evidence="13" id="KW-1185">Reference proteome</keyword>
<accession>A0ABU9USB4</accession>
<dbReference type="RefSeq" id="WP_311890221.1">
    <property type="nucleotide sequence ID" value="NZ_JBCHKT010000002.1"/>
</dbReference>
<dbReference type="EC" id="3.5.1.2" evidence="10"/>
<dbReference type="PROSITE" id="PS51273">
    <property type="entry name" value="GATASE_TYPE_1"/>
    <property type="match status" value="1"/>
</dbReference>
<protein>
    <recommendedName>
        <fullName evidence="10">Imidazole glycerol phosphate synthase subunit HisH</fullName>
        <ecNumber evidence="10">4.3.2.10</ecNumber>
    </recommendedName>
    <alternativeName>
        <fullName evidence="10">IGP synthase glutaminase subunit</fullName>
        <ecNumber evidence="10">3.5.1.2</ecNumber>
    </alternativeName>
    <alternativeName>
        <fullName evidence="10">IGP synthase subunit HisH</fullName>
    </alternativeName>
    <alternativeName>
        <fullName evidence="10">ImGP synthase subunit HisH</fullName>
        <shortName evidence="10">IGPS subunit HisH</shortName>
    </alternativeName>
</protein>
<dbReference type="SUPFAM" id="SSF52317">
    <property type="entry name" value="Class I glutamine amidotransferase-like"/>
    <property type="match status" value="1"/>
</dbReference>
<comment type="catalytic activity">
    <reaction evidence="8 10">
        <text>5-[(5-phospho-1-deoxy-D-ribulos-1-ylimino)methylamino]-1-(5-phospho-beta-D-ribosyl)imidazole-4-carboxamide + L-glutamine = D-erythro-1-(imidazol-4-yl)glycerol 3-phosphate + 5-amino-1-(5-phospho-beta-D-ribosyl)imidazole-4-carboxamide + L-glutamate + H(+)</text>
        <dbReference type="Rhea" id="RHEA:24793"/>
        <dbReference type="ChEBI" id="CHEBI:15378"/>
        <dbReference type="ChEBI" id="CHEBI:29985"/>
        <dbReference type="ChEBI" id="CHEBI:58278"/>
        <dbReference type="ChEBI" id="CHEBI:58359"/>
        <dbReference type="ChEBI" id="CHEBI:58475"/>
        <dbReference type="ChEBI" id="CHEBI:58525"/>
        <dbReference type="EC" id="4.3.2.10"/>
    </reaction>
</comment>
<comment type="catalytic activity">
    <reaction evidence="9 10">
        <text>L-glutamine + H2O = L-glutamate + NH4(+)</text>
        <dbReference type="Rhea" id="RHEA:15889"/>
        <dbReference type="ChEBI" id="CHEBI:15377"/>
        <dbReference type="ChEBI" id="CHEBI:28938"/>
        <dbReference type="ChEBI" id="CHEBI:29985"/>
        <dbReference type="ChEBI" id="CHEBI:58359"/>
        <dbReference type="EC" id="3.5.1.2"/>
    </reaction>
</comment>